<dbReference type="EMBL" id="BSYO01000006">
    <property type="protein sequence ID" value="GMH06915.1"/>
    <property type="molecule type" value="Genomic_DNA"/>
</dbReference>
<reference evidence="1" key="1">
    <citation type="submission" date="2023-05" db="EMBL/GenBank/DDBJ databases">
        <title>Nepenthes gracilis genome sequencing.</title>
        <authorList>
            <person name="Fukushima K."/>
        </authorList>
    </citation>
    <scope>NUCLEOTIDE SEQUENCE</scope>
    <source>
        <strain evidence="1">SING2019-196</strain>
    </source>
</reference>
<evidence type="ECO:0000313" key="2">
    <source>
        <dbReference type="Proteomes" id="UP001279734"/>
    </source>
</evidence>
<proteinExistence type="predicted"/>
<evidence type="ECO:0000313" key="1">
    <source>
        <dbReference type="EMBL" id="GMH06915.1"/>
    </source>
</evidence>
<protein>
    <submittedName>
        <fullName evidence="1">Uncharacterized protein</fullName>
    </submittedName>
</protein>
<gene>
    <name evidence="1" type="ORF">Nepgr_008755</name>
</gene>
<dbReference type="Gene3D" id="3.30.200.20">
    <property type="entry name" value="Phosphorylase Kinase, domain 1"/>
    <property type="match status" value="1"/>
</dbReference>
<keyword evidence="2" id="KW-1185">Reference proteome</keyword>
<name>A0AAD3XJP5_NEPGR</name>
<dbReference type="AlphaFoldDB" id="A0AAD3XJP5"/>
<dbReference type="Proteomes" id="UP001279734">
    <property type="component" value="Unassembled WGS sequence"/>
</dbReference>
<accession>A0AAD3XJP5</accession>
<comment type="caution">
    <text evidence="1">The sequence shown here is derived from an EMBL/GenBank/DDBJ whole genome shotgun (WGS) entry which is preliminary data.</text>
</comment>
<sequence length="162" mass="17318">MAGGEFKVTSANCKSLPDDAGGLPVDVLASPANGNGQTSAAVMEQLTAASATEPYDSVSYAFVTYGCFAIDLVEGESTSSSAILLVPVPAHFPTFIARQLFHDFSTYHAGYATLVGAIDSPAYDDRILWEVAILFRLQHQHVVCYYHAWFETDVAGFLEGGT</sequence>
<organism evidence="1 2">
    <name type="scientific">Nepenthes gracilis</name>
    <name type="common">Slender pitcher plant</name>
    <dbReference type="NCBI Taxonomy" id="150966"/>
    <lineage>
        <taxon>Eukaryota</taxon>
        <taxon>Viridiplantae</taxon>
        <taxon>Streptophyta</taxon>
        <taxon>Embryophyta</taxon>
        <taxon>Tracheophyta</taxon>
        <taxon>Spermatophyta</taxon>
        <taxon>Magnoliopsida</taxon>
        <taxon>eudicotyledons</taxon>
        <taxon>Gunneridae</taxon>
        <taxon>Pentapetalae</taxon>
        <taxon>Caryophyllales</taxon>
        <taxon>Nepenthaceae</taxon>
        <taxon>Nepenthes</taxon>
    </lineage>
</organism>